<dbReference type="EMBL" id="OZ034829">
    <property type="protein sequence ID" value="CAL1685894.1"/>
    <property type="molecule type" value="Genomic_DNA"/>
</dbReference>
<reference evidence="2" key="1">
    <citation type="submission" date="2024-04" db="EMBL/GenBank/DDBJ databases">
        <authorList>
            <consortium name="Molecular Ecology Group"/>
        </authorList>
    </citation>
    <scope>NUCLEOTIDE SEQUENCE</scope>
</reference>
<organism evidence="2 3">
    <name type="scientific">Lasius platythorax</name>
    <dbReference type="NCBI Taxonomy" id="488582"/>
    <lineage>
        <taxon>Eukaryota</taxon>
        <taxon>Metazoa</taxon>
        <taxon>Ecdysozoa</taxon>
        <taxon>Arthropoda</taxon>
        <taxon>Hexapoda</taxon>
        <taxon>Insecta</taxon>
        <taxon>Pterygota</taxon>
        <taxon>Neoptera</taxon>
        <taxon>Endopterygota</taxon>
        <taxon>Hymenoptera</taxon>
        <taxon>Apocrita</taxon>
        <taxon>Aculeata</taxon>
        <taxon>Formicoidea</taxon>
        <taxon>Formicidae</taxon>
        <taxon>Formicinae</taxon>
        <taxon>Lasius</taxon>
        <taxon>Lasius</taxon>
    </lineage>
</organism>
<dbReference type="Proteomes" id="UP001497644">
    <property type="component" value="Chromosome 6"/>
</dbReference>
<proteinExistence type="predicted"/>
<evidence type="ECO:0000256" key="1">
    <source>
        <dbReference type="SAM" id="MobiDB-lite"/>
    </source>
</evidence>
<protein>
    <submittedName>
        <fullName evidence="2">Uncharacterized protein</fullName>
    </submittedName>
</protein>
<gene>
    <name evidence="2" type="ORF">LPLAT_LOCUS11298</name>
</gene>
<evidence type="ECO:0000313" key="3">
    <source>
        <dbReference type="Proteomes" id="UP001497644"/>
    </source>
</evidence>
<keyword evidence="3" id="KW-1185">Reference proteome</keyword>
<evidence type="ECO:0000313" key="2">
    <source>
        <dbReference type="EMBL" id="CAL1685894.1"/>
    </source>
</evidence>
<accession>A0AAV2P2N6</accession>
<sequence length="87" mass="9520">MGRATRNGPWMSAPPIVPPTPVVVVANLPLRPSPFAAGTFSRLAIRQRTHVILTSGERRLQPSPRGRRRDPSTIHPSKIIGPIDFGH</sequence>
<name>A0AAV2P2N6_9HYME</name>
<dbReference type="AlphaFoldDB" id="A0AAV2P2N6"/>
<feature type="region of interest" description="Disordered" evidence="1">
    <location>
        <begin position="55"/>
        <end position="87"/>
    </location>
</feature>